<protein>
    <recommendedName>
        <fullName evidence="3">Chitooligosaccharide deacetylase</fullName>
    </recommendedName>
    <alternativeName>
        <fullName evidence="6">Nodulation protein B</fullName>
    </alternativeName>
</protein>
<evidence type="ECO:0000256" key="7">
    <source>
        <dbReference type="SAM" id="SignalP"/>
    </source>
</evidence>
<keyword evidence="7" id="KW-0732">Signal</keyword>
<dbReference type="AlphaFoldDB" id="A0A239KQK9"/>
<comment type="similarity">
    <text evidence="2">Belongs to the polysaccharide deacetylase family.</text>
</comment>
<dbReference type="PANTHER" id="PTHR10587:SF133">
    <property type="entry name" value="CHITIN DEACETYLASE 1-RELATED"/>
    <property type="match status" value="1"/>
</dbReference>
<dbReference type="PANTHER" id="PTHR10587">
    <property type="entry name" value="GLYCOSYL TRANSFERASE-RELATED"/>
    <property type="match status" value="1"/>
</dbReference>
<evidence type="ECO:0000256" key="3">
    <source>
        <dbReference type="ARBA" id="ARBA00020071"/>
    </source>
</evidence>
<gene>
    <name evidence="9" type="ORF">SAMN06295955_1163</name>
</gene>
<accession>A0A239KQK9</accession>
<organism evidence="9 10">
    <name type="scientific">Sphingopyxis indica</name>
    <dbReference type="NCBI Taxonomy" id="436663"/>
    <lineage>
        <taxon>Bacteria</taxon>
        <taxon>Pseudomonadati</taxon>
        <taxon>Pseudomonadota</taxon>
        <taxon>Alphaproteobacteria</taxon>
        <taxon>Sphingomonadales</taxon>
        <taxon>Sphingomonadaceae</taxon>
        <taxon>Sphingopyxis</taxon>
    </lineage>
</organism>
<comment type="function">
    <text evidence="1">Is involved in generating a small heat-stable compound (Nod), an acylated oligomer of N-acetylglucosamine, that stimulates mitosis in various plant protoplasts.</text>
</comment>
<evidence type="ECO:0000256" key="4">
    <source>
        <dbReference type="ARBA" id="ARBA00022723"/>
    </source>
</evidence>
<sequence length="263" mass="28125">MRSATLLSRVASILIGMALTAAPAEARQWPGGKQAAVVLTYDDALPSDLDIAIPALDAAGLKGTFFLIGNALLPEQIARWRAAAAEGHELGNHTIRHACPQTNYPPARKLDTSEAYDVPMMLAEIRTMNTMLTAIDGKLQHSFATPCGQHLAGGVDYLPELRASGLVRYTRSAGWPGGEDPMDVPCRWFDEKATGADMIAAVKSAEEAGDLLVLGFHGVGGDYLKVSAEAHAQLLAYLKDHSDTIWVAPFSTVMDYVTSHPEG</sequence>
<dbReference type="GO" id="GO:0016810">
    <property type="term" value="F:hydrolase activity, acting on carbon-nitrogen (but not peptide) bonds"/>
    <property type="evidence" value="ECO:0007669"/>
    <property type="project" value="InterPro"/>
</dbReference>
<dbReference type="GO" id="GO:0046872">
    <property type="term" value="F:metal ion binding"/>
    <property type="evidence" value="ECO:0007669"/>
    <property type="project" value="UniProtKB-KW"/>
</dbReference>
<evidence type="ECO:0000256" key="2">
    <source>
        <dbReference type="ARBA" id="ARBA00010973"/>
    </source>
</evidence>
<keyword evidence="10" id="KW-1185">Reference proteome</keyword>
<evidence type="ECO:0000256" key="1">
    <source>
        <dbReference type="ARBA" id="ARBA00003236"/>
    </source>
</evidence>
<reference evidence="9 10" key="1">
    <citation type="submission" date="2017-06" db="EMBL/GenBank/DDBJ databases">
        <authorList>
            <person name="Kim H.J."/>
            <person name="Triplett B.A."/>
        </authorList>
    </citation>
    <scope>NUCLEOTIDE SEQUENCE [LARGE SCALE GENOMIC DNA]</scope>
    <source>
        <strain evidence="9 10">DS15</strain>
    </source>
</reference>
<feature type="signal peptide" evidence="7">
    <location>
        <begin position="1"/>
        <end position="26"/>
    </location>
</feature>
<feature type="chain" id="PRO_5013122548" description="Chitooligosaccharide deacetylase" evidence="7">
    <location>
        <begin position="27"/>
        <end position="263"/>
    </location>
</feature>
<dbReference type="EMBL" id="FZPA01000016">
    <property type="protein sequence ID" value="SNT20656.1"/>
    <property type="molecule type" value="Genomic_DNA"/>
</dbReference>
<keyword evidence="5" id="KW-0378">Hydrolase</keyword>
<dbReference type="SUPFAM" id="SSF88713">
    <property type="entry name" value="Glycoside hydrolase/deacetylase"/>
    <property type="match status" value="1"/>
</dbReference>
<dbReference type="PROSITE" id="PS51677">
    <property type="entry name" value="NODB"/>
    <property type="match status" value="1"/>
</dbReference>
<evidence type="ECO:0000259" key="8">
    <source>
        <dbReference type="PROSITE" id="PS51677"/>
    </source>
</evidence>
<name>A0A239KQK9_9SPHN</name>
<evidence type="ECO:0000256" key="6">
    <source>
        <dbReference type="ARBA" id="ARBA00032976"/>
    </source>
</evidence>
<dbReference type="Gene3D" id="3.20.20.370">
    <property type="entry name" value="Glycoside hydrolase/deacetylase"/>
    <property type="match status" value="1"/>
</dbReference>
<proteinExistence type="inferred from homology"/>
<feature type="domain" description="NodB homology" evidence="8">
    <location>
        <begin position="35"/>
        <end position="263"/>
    </location>
</feature>
<dbReference type="InterPro" id="IPR050248">
    <property type="entry name" value="Polysacc_deacetylase_ArnD"/>
</dbReference>
<dbReference type="InterPro" id="IPR011330">
    <property type="entry name" value="Glyco_hydro/deAcase_b/a-brl"/>
</dbReference>
<dbReference type="InterPro" id="IPR002509">
    <property type="entry name" value="NODB_dom"/>
</dbReference>
<dbReference type="Proteomes" id="UP000198339">
    <property type="component" value="Unassembled WGS sequence"/>
</dbReference>
<dbReference type="GO" id="GO:0016020">
    <property type="term" value="C:membrane"/>
    <property type="evidence" value="ECO:0007669"/>
    <property type="project" value="TreeGrafter"/>
</dbReference>
<keyword evidence="4" id="KW-0479">Metal-binding</keyword>
<evidence type="ECO:0000313" key="9">
    <source>
        <dbReference type="EMBL" id="SNT20656.1"/>
    </source>
</evidence>
<evidence type="ECO:0000313" key="10">
    <source>
        <dbReference type="Proteomes" id="UP000198339"/>
    </source>
</evidence>
<evidence type="ECO:0000256" key="5">
    <source>
        <dbReference type="ARBA" id="ARBA00022801"/>
    </source>
</evidence>
<dbReference type="GO" id="GO:0005975">
    <property type="term" value="P:carbohydrate metabolic process"/>
    <property type="evidence" value="ECO:0007669"/>
    <property type="project" value="InterPro"/>
</dbReference>
<dbReference type="Pfam" id="PF01522">
    <property type="entry name" value="Polysacc_deac_1"/>
    <property type="match status" value="1"/>
</dbReference>